<reference evidence="1 2" key="1">
    <citation type="submission" date="2018-09" db="EMBL/GenBank/DDBJ databases">
        <title>Genomic Encyclopedia of Type Strains, Phase III (KMG-III): the genomes of soil and plant-associated and newly described type strains.</title>
        <authorList>
            <person name="Whitman W."/>
        </authorList>
    </citation>
    <scope>NUCLEOTIDE SEQUENCE [LARGE SCALE GENOMIC DNA]</scope>
    <source>
        <strain evidence="1 2">CECT 7938</strain>
    </source>
</reference>
<sequence length="33" mass="3942">MILAKLKRLTKNINDFFLYLAAELMINKFLEIL</sequence>
<gene>
    <name evidence="1" type="ORF">DFQ12_5656</name>
</gene>
<dbReference type="Proteomes" id="UP000286246">
    <property type="component" value="Unassembled WGS sequence"/>
</dbReference>
<dbReference type="AlphaFoldDB" id="A0A420AC53"/>
<comment type="caution">
    <text evidence="1">The sequence shown here is derived from an EMBL/GenBank/DDBJ whole genome shotgun (WGS) entry which is preliminary data.</text>
</comment>
<organism evidence="1 2">
    <name type="scientific">Sphingobacterium detergens</name>
    <dbReference type="NCBI Taxonomy" id="1145106"/>
    <lineage>
        <taxon>Bacteria</taxon>
        <taxon>Pseudomonadati</taxon>
        <taxon>Bacteroidota</taxon>
        <taxon>Sphingobacteriia</taxon>
        <taxon>Sphingobacteriales</taxon>
        <taxon>Sphingobacteriaceae</taxon>
        <taxon>Sphingobacterium</taxon>
    </lineage>
</organism>
<evidence type="ECO:0000313" key="1">
    <source>
        <dbReference type="EMBL" id="RKE42057.1"/>
    </source>
</evidence>
<proteinExistence type="predicted"/>
<evidence type="ECO:0000313" key="2">
    <source>
        <dbReference type="Proteomes" id="UP000286246"/>
    </source>
</evidence>
<name>A0A420AC53_SPHD1</name>
<dbReference type="EMBL" id="RAPY01000009">
    <property type="protein sequence ID" value="RKE42057.1"/>
    <property type="molecule type" value="Genomic_DNA"/>
</dbReference>
<keyword evidence="2" id="KW-1185">Reference proteome</keyword>
<accession>A0A420AC53</accession>
<protein>
    <submittedName>
        <fullName evidence="1">Uncharacterized protein</fullName>
    </submittedName>
</protein>